<comment type="similarity">
    <text evidence="2">Belongs to the bacterial solute-binding protein 1 family.</text>
</comment>
<dbReference type="Pfam" id="PF13416">
    <property type="entry name" value="SBP_bac_8"/>
    <property type="match status" value="1"/>
</dbReference>
<dbReference type="InterPro" id="IPR006059">
    <property type="entry name" value="SBP"/>
</dbReference>
<dbReference type="SUPFAM" id="SSF53850">
    <property type="entry name" value="Periplasmic binding protein-like II"/>
    <property type="match status" value="1"/>
</dbReference>
<evidence type="ECO:0000313" key="9">
    <source>
        <dbReference type="EMBL" id="PWC29881.1"/>
    </source>
</evidence>
<evidence type="ECO:0000256" key="8">
    <source>
        <dbReference type="SAM" id="SignalP"/>
    </source>
</evidence>
<comment type="subcellular location">
    <subcellularLocation>
        <location evidence="1">Periplasm</location>
    </subcellularLocation>
</comment>
<feature type="signal peptide" evidence="8">
    <location>
        <begin position="1"/>
        <end position="20"/>
    </location>
</feature>
<sequence length="446" mass="48727">MLRKTALAAGLILALGGAQAQAQGQQRQGFTFWYGLTGQLSEAVQSVCKRFNDSQAQYSVTCTSQGDYAKALQNTIAAFRANEQPTVVQVYDIGTADLMLAGVYRPARELMASQGHQVNWNNYLPPIAAYYATSKGEMLSFPFNSSTAVMYWNRAAGQKAGIAEAPATWEQVAEAARKMKAAGHACPIAMDFDSWALFEQFAAIHNVPVATRANGYGGLDAEYVFNQGVIKKHFNNLLDWYKEGLIQIRTPQSGKDGIASFAAGECAMAFGSIASHSTIRRTAAEGLDWTPVMVPVYEGTQRINSRVGGASLWTLKGRPEGEYKAAAAFFAFLATPESEEYWSTITGYIPVTAAGQARLEQNGFYKKPENAGREVAMQSLMLTEPTENSRGLRLGNLTQFRAAYANEMQAAFAGQKTMDQALAALQEQGNQLLRRFEQTYRGKQLP</sequence>
<evidence type="ECO:0000256" key="5">
    <source>
        <dbReference type="ARBA" id="ARBA00022448"/>
    </source>
</evidence>
<dbReference type="EMBL" id="PDOA01000002">
    <property type="protein sequence ID" value="PWC29881.1"/>
    <property type="molecule type" value="Genomic_DNA"/>
</dbReference>
<protein>
    <recommendedName>
        <fullName evidence="4">sn-glycerol-3-phosphate-binding periplasmic protein UgpB</fullName>
    </recommendedName>
</protein>
<comment type="caution">
    <text evidence="9">The sequence shown here is derived from an EMBL/GenBank/DDBJ whole genome shotgun (WGS) entry which is preliminary data.</text>
</comment>
<name>A0A2U1V7L5_9PROT</name>
<keyword evidence="6 8" id="KW-0732">Signal</keyword>
<dbReference type="OrthoDB" id="9762335at2"/>
<dbReference type="AlphaFoldDB" id="A0A2U1V7L5"/>
<accession>A0A2U1V7L5</accession>
<evidence type="ECO:0000256" key="4">
    <source>
        <dbReference type="ARBA" id="ARBA00017470"/>
    </source>
</evidence>
<feature type="chain" id="PRO_5015625236" description="sn-glycerol-3-phosphate-binding periplasmic protein UgpB" evidence="8">
    <location>
        <begin position="21"/>
        <end position="446"/>
    </location>
</feature>
<proteinExistence type="inferred from homology"/>
<keyword evidence="5" id="KW-0813">Transport</keyword>
<evidence type="ECO:0000256" key="2">
    <source>
        <dbReference type="ARBA" id="ARBA00008520"/>
    </source>
</evidence>
<dbReference type="PANTHER" id="PTHR43649:SF31">
    <property type="entry name" value="SN-GLYCEROL-3-PHOSPHATE-BINDING PERIPLASMIC PROTEIN UGPB"/>
    <property type="match status" value="1"/>
</dbReference>
<dbReference type="Gene3D" id="3.40.190.10">
    <property type="entry name" value="Periplasmic binding protein-like II"/>
    <property type="match status" value="2"/>
</dbReference>
<organism evidence="9 10">
    <name type="scientific">Teichococcus aestuarii</name>
    <dbReference type="NCBI Taxonomy" id="568898"/>
    <lineage>
        <taxon>Bacteria</taxon>
        <taxon>Pseudomonadati</taxon>
        <taxon>Pseudomonadota</taxon>
        <taxon>Alphaproteobacteria</taxon>
        <taxon>Acetobacterales</taxon>
        <taxon>Roseomonadaceae</taxon>
        <taxon>Roseomonas</taxon>
    </lineage>
</organism>
<gene>
    <name evidence="9" type="ORF">CR165_03125</name>
</gene>
<dbReference type="InterPro" id="IPR050490">
    <property type="entry name" value="Bact_solute-bd_prot1"/>
</dbReference>
<dbReference type="Proteomes" id="UP000245048">
    <property type="component" value="Unassembled WGS sequence"/>
</dbReference>
<evidence type="ECO:0000313" key="10">
    <source>
        <dbReference type="Proteomes" id="UP000245048"/>
    </source>
</evidence>
<comment type="subunit">
    <text evidence="3">The complex is composed of two ATP-binding proteins (UgpC), two transmembrane proteins (UgpA and UgpE) and a solute-binding protein (UgpB).</text>
</comment>
<comment type="function">
    <text evidence="7">Part of the ABC transporter complex UgpBAEC involved in sn-glycerol-3-phosphate (G3P) import. Binds G3P.</text>
</comment>
<reference evidence="10" key="1">
    <citation type="submission" date="2017-10" db="EMBL/GenBank/DDBJ databases">
        <authorList>
            <person name="Toshchakov S.V."/>
            <person name="Goeva M.A."/>
        </authorList>
    </citation>
    <scope>NUCLEOTIDE SEQUENCE [LARGE SCALE GENOMIC DNA]</scope>
    <source>
        <strain evidence="10">JR1/69-1-13</strain>
    </source>
</reference>
<evidence type="ECO:0000256" key="3">
    <source>
        <dbReference type="ARBA" id="ARBA00011557"/>
    </source>
</evidence>
<evidence type="ECO:0000256" key="6">
    <source>
        <dbReference type="ARBA" id="ARBA00022729"/>
    </source>
</evidence>
<keyword evidence="10" id="KW-1185">Reference proteome</keyword>
<dbReference type="PANTHER" id="PTHR43649">
    <property type="entry name" value="ARABINOSE-BINDING PROTEIN-RELATED"/>
    <property type="match status" value="1"/>
</dbReference>
<evidence type="ECO:0000256" key="1">
    <source>
        <dbReference type="ARBA" id="ARBA00004418"/>
    </source>
</evidence>
<evidence type="ECO:0000256" key="7">
    <source>
        <dbReference type="ARBA" id="ARBA00034473"/>
    </source>
</evidence>
<dbReference type="GO" id="GO:0042597">
    <property type="term" value="C:periplasmic space"/>
    <property type="evidence" value="ECO:0007669"/>
    <property type="project" value="UniProtKB-SubCell"/>
</dbReference>
<dbReference type="RefSeq" id="WP_109515516.1">
    <property type="nucleotide sequence ID" value="NZ_PDOA01000002.1"/>
</dbReference>